<proteinExistence type="predicted"/>
<dbReference type="Pfam" id="PF03551">
    <property type="entry name" value="PadR"/>
    <property type="match status" value="1"/>
</dbReference>
<reference evidence="2 3" key="2">
    <citation type="submission" date="2020-08" db="EMBL/GenBank/DDBJ databases">
        <authorList>
            <person name="Ueki A."/>
            <person name="Tonouchi A."/>
        </authorList>
    </citation>
    <scope>NUCLEOTIDE SEQUENCE [LARGE SCALE GENOMIC DNA]</scope>
    <source>
        <strain evidence="2 3">CTTW</strain>
    </source>
</reference>
<dbReference type="Proteomes" id="UP000515703">
    <property type="component" value="Chromosome"/>
</dbReference>
<dbReference type="KEGG" id="acht:bsdcttw_17850"/>
<dbReference type="AlphaFoldDB" id="A0A7I8DN41"/>
<dbReference type="SUPFAM" id="SSF46785">
    <property type="entry name" value="Winged helix' DNA-binding domain"/>
    <property type="match status" value="1"/>
</dbReference>
<dbReference type="EMBL" id="AP023368">
    <property type="protein sequence ID" value="BCJ98744.1"/>
    <property type="molecule type" value="Genomic_DNA"/>
</dbReference>
<name>A0A7I8DN41_9FIRM</name>
<dbReference type="InterPro" id="IPR036390">
    <property type="entry name" value="WH_DNA-bd_sf"/>
</dbReference>
<dbReference type="RefSeq" id="WP_185259051.1">
    <property type="nucleotide sequence ID" value="NZ_AP023368.1"/>
</dbReference>
<organism evidence="2 3">
    <name type="scientific">Anaerocolumna chitinilytica</name>
    <dbReference type="NCBI Taxonomy" id="1727145"/>
    <lineage>
        <taxon>Bacteria</taxon>
        <taxon>Bacillati</taxon>
        <taxon>Bacillota</taxon>
        <taxon>Clostridia</taxon>
        <taxon>Lachnospirales</taxon>
        <taxon>Lachnospiraceae</taxon>
        <taxon>Anaerocolumna</taxon>
    </lineage>
</organism>
<feature type="domain" description="Transcription regulator PadR N-terminal" evidence="1">
    <location>
        <begin position="16"/>
        <end position="90"/>
    </location>
</feature>
<reference evidence="2 3" key="1">
    <citation type="submission" date="2020-08" db="EMBL/GenBank/DDBJ databases">
        <title>Draft genome sequencing of an Anaerocolumna strain isolated from anoxic soil subjected to BSD treatment.</title>
        <authorList>
            <person name="Uek A."/>
            <person name="Tonouchi A."/>
        </authorList>
    </citation>
    <scope>NUCLEOTIDE SEQUENCE [LARGE SCALE GENOMIC DNA]</scope>
    <source>
        <strain evidence="2 3">CTTW</strain>
    </source>
</reference>
<dbReference type="InterPro" id="IPR052509">
    <property type="entry name" value="Metal_resp_DNA-bind_regulator"/>
</dbReference>
<dbReference type="PANTHER" id="PTHR33169">
    <property type="entry name" value="PADR-FAMILY TRANSCRIPTIONAL REGULATOR"/>
    <property type="match status" value="1"/>
</dbReference>
<evidence type="ECO:0000313" key="3">
    <source>
        <dbReference type="Proteomes" id="UP000515703"/>
    </source>
</evidence>
<sequence>MPIDKSLLTGSTTTLILKLLEEKDMYGYQMIETLAKKSDDTFTLKAGTLYPILHGLEKDKMVESYDDKTDGARVRKYYHITTKGQKLLKEKEQEWEVYTSAVNKVLKGGIAYAAT</sequence>
<dbReference type="InterPro" id="IPR036388">
    <property type="entry name" value="WH-like_DNA-bd_sf"/>
</dbReference>
<evidence type="ECO:0000259" key="1">
    <source>
        <dbReference type="Pfam" id="PF03551"/>
    </source>
</evidence>
<dbReference type="InterPro" id="IPR005149">
    <property type="entry name" value="Tscrpt_reg_PadR_N"/>
</dbReference>
<dbReference type="Gene3D" id="1.10.10.10">
    <property type="entry name" value="Winged helix-like DNA-binding domain superfamily/Winged helix DNA-binding domain"/>
    <property type="match status" value="1"/>
</dbReference>
<dbReference type="PANTHER" id="PTHR33169:SF14">
    <property type="entry name" value="TRANSCRIPTIONAL REGULATOR RV3488"/>
    <property type="match status" value="1"/>
</dbReference>
<evidence type="ECO:0000313" key="2">
    <source>
        <dbReference type="EMBL" id="BCJ98744.1"/>
    </source>
</evidence>
<gene>
    <name evidence="2" type="ORF">bsdcttw_17850</name>
</gene>
<accession>A0A7I8DN41</accession>
<protein>
    <submittedName>
        <fullName evidence="2">PadR family transcriptional regulator</fullName>
    </submittedName>
</protein>
<keyword evidence="3" id="KW-1185">Reference proteome</keyword>